<dbReference type="RefSeq" id="WP_142707735.1">
    <property type="nucleotide sequence ID" value="NZ_VIRS01000022.1"/>
</dbReference>
<reference evidence="2 3" key="1">
    <citation type="submission" date="2019-07" db="EMBL/GenBank/DDBJ databases">
        <title>Cryptosporangium phraense sp. nov., isolated from plant litter.</title>
        <authorList>
            <person name="Suriyachadkun C."/>
        </authorList>
    </citation>
    <scope>NUCLEOTIDE SEQUENCE [LARGE SCALE GENOMIC DNA]</scope>
    <source>
        <strain evidence="2 3">A-T 5661</strain>
    </source>
</reference>
<keyword evidence="1" id="KW-1133">Transmembrane helix</keyword>
<organism evidence="2 3">
    <name type="scientific">Cryptosporangium phraense</name>
    <dbReference type="NCBI Taxonomy" id="2593070"/>
    <lineage>
        <taxon>Bacteria</taxon>
        <taxon>Bacillati</taxon>
        <taxon>Actinomycetota</taxon>
        <taxon>Actinomycetes</taxon>
        <taxon>Cryptosporangiales</taxon>
        <taxon>Cryptosporangiaceae</taxon>
        <taxon>Cryptosporangium</taxon>
    </lineage>
</organism>
<dbReference type="OrthoDB" id="3527508at2"/>
<comment type="caution">
    <text evidence="2">The sequence shown here is derived from an EMBL/GenBank/DDBJ whole genome shotgun (WGS) entry which is preliminary data.</text>
</comment>
<gene>
    <name evidence="2" type="ORF">FL583_27440</name>
</gene>
<evidence type="ECO:0000256" key="1">
    <source>
        <dbReference type="SAM" id="Phobius"/>
    </source>
</evidence>
<dbReference type="AlphaFoldDB" id="A0A545AKC5"/>
<evidence type="ECO:0000313" key="3">
    <source>
        <dbReference type="Proteomes" id="UP000317982"/>
    </source>
</evidence>
<feature type="transmembrane region" description="Helical" evidence="1">
    <location>
        <begin position="35"/>
        <end position="56"/>
    </location>
</feature>
<name>A0A545AKC5_9ACTN</name>
<keyword evidence="1" id="KW-0472">Membrane</keyword>
<proteinExistence type="predicted"/>
<protein>
    <submittedName>
        <fullName evidence="2">Uncharacterized protein</fullName>
    </submittedName>
</protein>
<keyword evidence="1" id="KW-0812">Transmembrane</keyword>
<accession>A0A545AKC5</accession>
<dbReference type="EMBL" id="VIRS01000022">
    <property type="protein sequence ID" value="TQS41776.1"/>
    <property type="molecule type" value="Genomic_DNA"/>
</dbReference>
<keyword evidence="3" id="KW-1185">Reference proteome</keyword>
<dbReference type="InParanoid" id="A0A545AKC5"/>
<sequence>MSRFQDALLAELVTHVETRADDVPSPRRTSRVRRGVATVAVTTVIAALLAGLSAWLTPSAAYALTEDPDGTITITFHDLTDAEALNRDLRAHGAGRVRAIGVDELPACSATAPARPGARTGIGRAVGGTDPAIAPWGVLTGVDGGEPLAYFFADRGTPDRRIARQTRNELTIDPAAIPPSQVAVVVVMDALGHQSRGAYGALYLLPAPGPTCMVGGRPR</sequence>
<evidence type="ECO:0000313" key="2">
    <source>
        <dbReference type="EMBL" id="TQS41776.1"/>
    </source>
</evidence>
<dbReference type="Proteomes" id="UP000317982">
    <property type="component" value="Unassembled WGS sequence"/>
</dbReference>